<reference evidence="3" key="2">
    <citation type="journal article" date="2013" name="G3 (Bethesda)">
        <title>Genomes of Ashbya fungi isolated from insects reveal four mating-type loci, numerous translocations, lack of transposons, and distinct gene duplications.</title>
        <authorList>
            <person name="Dietrich F.S."/>
            <person name="Voegeli S."/>
            <person name="Kuo S."/>
            <person name="Philippsen P."/>
        </authorList>
    </citation>
    <scope>GENOME REANNOTATION</scope>
    <source>
        <strain evidence="3">ATCC 10895 / CBS 109.51 / FGSC 9923 / NRRL Y-1056</strain>
    </source>
</reference>
<dbReference type="GO" id="GO:0034272">
    <property type="term" value="C:phosphatidylinositol 3-kinase complex, class III, type II"/>
    <property type="evidence" value="ECO:0007669"/>
    <property type="project" value="InterPro"/>
</dbReference>
<gene>
    <name evidence="2" type="ORF">AGOS_ABL008C</name>
</gene>
<name>Q75DM5_EREGS</name>
<dbReference type="FunCoup" id="Q75DM5">
    <property type="interactions" value="35"/>
</dbReference>
<dbReference type="OMA" id="AFNENIM"/>
<evidence type="ECO:0000313" key="3">
    <source>
        <dbReference type="Proteomes" id="UP000000591"/>
    </source>
</evidence>
<dbReference type="PANTHER" id="PTHR15157">
    <property type="entry name" value="UV RADIATION RESISTANCE-ASSOCIATED GENE PROTEIN"/>
    <property type="match status" value="1"/>
</dbReference>
<keyword evidence="1" id="KW-0175">Coiled coil</keyword>
<dbReference type="InterPro" id="IPR040939">
    <property type="entry name" value="Vps38"/>
</dbReference>
<dbReference type="AlphaFoldDB" id="Q75DM5"/>
<dbReference type="HOGENOM" id="CLU_050916_0_0_1"/>
<dbReference type="eggNOG" id="ENOG502RY42">
    <property type="taxonomic scope" value="Eukaryota"/>
</dbReference>
<organism evidence="2 3">
    <name type="scientific">Eremothecium gossypii (strain ATCC 10895 / CBS 109.51 / FGSC 9923 / NRRL Y-1056)</name>
    <name type="common">Yeast</name>
    <name type="synonym">Ashbya gossypii</name>
    <dbReference type="NCBI Taxonomy" id="284811"/>
    <lineage>
        <taxon>Eukaryota</taxon>
        <taxon>Fungi</taxon>
        <taxon>Dikarya</taxon>
        <taxon>Ascomycota</taxon>
        <taxon>Saccharomycotina</taxon>
        <taxon>Saccharomycetes</taxon>
        <taxon>Saccharomycetales</taxon>
        <taxon>Saccharomycetaceae</taxon>
        <taxon>Eremothecium</taxon>
    </lineage>
</organism>
<evidence type="ECO:0000313" key="2">
    <source>
        <dbReference type="EMBL" id="AAS50763.2"/>
    </source>
</evidence>
<dbReference type="KEGG" id="ago:AGOS_ABL008C"/>
<dbReference type="Proteomes" id="UP000000591">
    <property type="component" value="Chromosome II"/>
</dbReference>
<sequence length="404" mass="45873">MATMSSPQPYLLHRRLRHLRSISVCNASLVRGDTGLDMRWRLFPCFVVVEDTHGRVQYVSEVQEGRHSVVRFNELPVLEAAESQVVLRLVGQLPEPEFAGEWAEVARQQVDLNALHYVGHVELVDGLRELNVPVLEFADGHFAAARVPGRLADGAPGKFPARRSFSFNALLKLNKILEYMSQVEKESQQLVRQAEALLGQSESKQLGPGLDSAFGELEVQRKRKLAQLSALQDHACRLQANPDDEESFDSDYGSMYSELIQKKQRVHLLQERKLQRLIEIFTNTSLFSSPYVVVRTSTDSSPYDISLGKLELQTILDVDDRISINTILGYYLLFLDILAGKICYIPLPHRLAYYGSTSIIDNKFPLYLPTSSTQHHLDRFSEAVHLFNINIIQVRQFLNNLKDK</sequence>
<dbReference type="GO" id="GO:0035493">
    <property type="term" value="P:SNARE complex assembly"/>
    <property type="evidence" value="ECO:0000318"/>
    <property type="project" value="GO_Central"/>
</dbReference>
<dbReference type="PANTHER" id="PTHR15157:SF5">
    <property type="entry name" value="UV RADIATION RESISTANCE-ASSOCIATED GENE PROTEIN"/>
    <property type="match status" value="1"/>
</dbReference>
<dbReference type="OrthoDB" id="4069826at2759"/>
<evidence type="ECO:0000256" key="1">
    <source>
        <dbReference type="ARBA" id="ARBA00023054"/>
    </source>
</evidence>
<dbReference type="RefSeq" id="NP_982939.2">
    <property type="nucleotide sequence ID" value="NM_208292.2"/>
</dbReference>
<dbReference type="Pfam" id="PF17649">
    <property type="entry name" value="VPS38"/>
    <property type="match status" value="1"/>
</dbReference>
<dbReference type="GeneID" id="4619031"/>
<keyword evidence="3" id="KW-1185">Reference proteome</keyword>
<dbReference type="EMBL" id="AE016815">
    <property type="protein sequence ID" value="AAS50763.2"/>
    <property type="molecule type" value="Genomic_DNA"/>
</dbReference>
<proteinExistence type="predicted"/>
<accession>Q75DM5</accession>
<protein>
    <submittedName>
        <fullName evidence="2">ABL008Cp</fullName>
    </submittedName>
</protein>
<dbReference type="InParanoid" id="Q75DM5"/>
<dbReference type="STRING" id="284811.Q75DM5"/>
<dbReference type="GO" id="GO:0000323">
    <property type="term" value="C:lytic vacuole"/>
    <property type="evidence" value="ECO:0000318"/>
    <property type="project" value="GO_Central"/>
</dbReference>
<dbReference type="GO" id="GO:0000149">
    <property type="term" value="F:SNARE binding"/>
    <property type="evidence" value="ECO:0000318"/>
    <property type="project" value="GO_Central"/>
</dbReference>
<reference evidence="2 3" key="1">
    <citation type="journal article" date="2004" name="Science">
        <title>The Ashbya gossypii genome as a tool for mapping the ancient Saccharomyces cerevisiae genome.</title>
        <authorList>
            <person name="Dietrich F.S."/>
            <person name="Voegeli S."/>
            <person name="Brachat S."/>
            <person name="Lerch A."/>
            <person name="Gates K."/>
            <person name="Steiner S."/>
            <person name="Mohr C."/>
            <person name="Pohlmann R."/>
            <person name="Luedi P."/>
            <person name="Choi S."/>
            <person name="Wing R.A."/>
            <person name="Flavier A."/>
            <person name="Gaffney T.D."/>
            <person name="Philippsen P."/>
        </authorList>
    </citation>
    <scope>NUCLEOTIDE SEQUENCE [LARGE SCALE GENOMIC DNA]</scope>
    <source>
        <strain evidence="3">ATCC 10895 / CBS 109.51 / FGSC 9923 / NRRL Y-1056</strain>
    </source>
</reference>
<dbReference type="GO" id="GO:0005768">
    <property type="term" value="C:endosome"/>
    <property type="evidence" value="ECO:0000318"/>
    <property type="project" value="GO_Central"/>
</dbReference>